<dbReference type="EMBL" id="JNHM01000154">
    <property type="protein sequence ID" value="KDS44795.1"/>
    <property type="molecule type" value="Genomic_DNA"/>
</dbReference>
<gene>
    <name evidence="1" type="ORF">M099_4207</name>
</gene>
<dbReference type="PATRIC" id="fig|1339352.3.peg.3945"/>
<organism evidence="1 2">
    <name type="scientific">Phocaeicola vulgatus str. 3975 RP4</name>
    <dbReference type="NCBI Taxonomy" id="1339352"/>
    <lineage>
        <taxon>Bacteria</taxon>
        <taxon>Pseudomonadati</taxon>
        <taxon>Bacteroidota</taxon>
        <taxon>Bacteroidia</taxon>
        <taxon>Bacteroidales</taxon>
        <taxon>Bacteroidaceae</taxon>
        <taxon>Phocaeicola</taxon>
    </lineage>
</organism>
<evidence type="ECO:0000313" key="1">
    <source>
        <dbReference type="EMBL" id="KDS44795.1"/>
    </source>
</evidence>
<evidence type="ECO:0000313" key="2">
    <source>
        <dbReference type="Proteomes" id="UP000027661"/>
    </source>
</evidence>
<comment type="caution">
    <text evidence="1">The sequence shown here is derived from an EMBL/GenBank/DDBJ whole genome shotgun (WGS) entry which is preliminary data.</text>
</comment>
<proteinExistence type="predicted"/>
<dbReference type="Gene3D" id="3.90.550.10">
    <property type="entry name" value="Spore Coat Polysaccharide Biosynthesis Protein SpsA, Chain A"/>
    <property type="match status" value="1"/>
</dbReference>
<dbReference type="AlphaFoldDB" id="A0A069SBH7"/>
<sequence>MCIIDCLSTIVFILPLHLDYTKVIILILWWRNFQLEYWRTFQLVSTINEHTHFLVHDYFKESVMNGLSICWTSSLCLKKEMIKEIPMFRVGIKRGEDLDLWLRIALNYDVAYLNLPKVFYRTGLSDSLTSDYSKNGEFPYYEWFNFTSESSYYRKYVILVVYIHAKNAFIHHDYDTCLAELWSVKTIAWRFKWAERLLLLVISWIKSK</sequence>
<accession>A0A069SBH7</accession>
<name>A0A069SBH7_PHOVU</name>
<dbReference type="InterPro" id="IPR029044">
    <property type="entry name" value="Nucleotide-diphossugar_trans"/>
</dbReference>
<reference evidence="1 2" key="1">
    <citation type="submission" date="2014-04" db="EMBL/GenBank/DDBJ databases">
        <authorList>
            <person name="Sears C."/>
            <person name="Carroll K."/>
            <person name="Sack B.R."/>
            <person name="Qadri F."/>
            <person name="Myers L.L."/>
            <person name="Chung G.-T."/>
            <person name="Escheverria P."/>
            <person name="Fraser C.M."/>
            <person name="Sadzewicz L."/>
            <person name="Shefchek K.A."/>
            <person name="Tallon L."/>
            <person name="Das S.P."/>
            <person name="Daugherty S."/>
            <person name="Mongodin E.F."/>
        </authorList>
    </citation>
    <scope>NUCLEOTIDE SEQUENCE [LARGE SCALE GENOMIC DNA]</scope>
    <source>
        <strain evidence="1 2">3975 RP4</strain>
    </source>
</reference>
<protein>
    <submittedName>
        <fullName evidence="1">Uncharacterized protein</fullName>
    </submittedName>
</protein>
<dbReference type="Proteomes" id="UP000027661">
    <property type="component" value="Unassembled WGS sequence"/>
</dbReference>
<dbReference type="SUPFAM" id="SSF53448">
    <property type="entry name" value="Nucleotide-diphospho-sugar transferases"/>
    <property type="match status" value="1"/>
</dbReference>